<name>A0A3S2W4U4_9PROT</name>
<dbReference type="InterPro" id="IPR056413">
    <property type="entry name" value="TPR_CcmH_CycH"/>
</dbReference>
<evidence type="ECO:0000256" key="5">
    <source>
        <dbReference type="PROSITE-ProRule" id="PRU00339"/>
    </source>
</evidence>
<evidence type="ECO:0000256" key="1">
    <source>
        <dbReference type="ARBA" id="ARBA00004196"/>
    </source>
</evidence>
<comment type="subcellular location">
    <subcellularLocation>
        <location evidence="1">Cell envelope</location>
    </subcellularLocation>
</comment>
<dbReference type="OrthoDB" id="9815847at2"/>
<evidence type="ECO:0000313" key="9">
    <source>
        <dbReference type="Proteomes" id="UP000287447"/>
    </source>
</evidence>
<evidence type="ECO:0000313" key="8">
    <source>
        <dbReference type="EMBL" id="RVU36514.1"/>
    </source>
</evidence>
<dbReference type="InterPro" id="IPR019734">
    <property type="entry name" value="TPR_rpt"/>
</dbReference>
<dbReference type="InterPro" id="IPR017560">
    <property type="entry name" value="Cyt_c_biogenesis_CcmI"/>
</dbReference>
<protein>
    <submittedName>
        <fullName evidence="8">C-type cytochrome biogenesis protein CcmI</fullName>
    </submittedName>
</protein>
<dbReference type="GO" id="GO:0017004">
    <property type="term" value="P:cytochrome complex assembly"/>
    <property type="evidence" value="ECO:0007669"/>
    <property type="project" value="UniProtKB-KW"/>
</dbReference>
<evidence type="ECO:0000256" key="3">
    <source>
        <dbReference type="ARBA" id="ARBA00022748"/>
    </source>
</evidence>
<feature type="region of interest" description="Disordered" evidence="6">
    <location>
        <begin position="551"/>
        <end position="575"/>
    </location>
</feature>
<dbReference type="NCBIfam" id="TIGR03142">
    <property type="entry name" value="cytochro_ccmI"/>
    <property type="match status" value="1"/>
</dbReference>
<evidence type="ECO:0000259" key="7">
    <source>
        <dbReference type="Pfam" id="PF23914"/>
    </source>
</evidence>
<keyword evidence="3" id="KW-0201">Cytochrome c-type biogenesis</keyword>
<dbReference type="RefSeq" id="WP_127765990.1">
    <property type="nucleotide sequence ID" value="NZ_SADE01000002.1"/>
</dbReference>
<proteinExistence type="predicted"/>
<feature type="compositionally biased region" description="Basic and acidic residues" evidence="6">
    <location>
        <begin position="558"/>
        <end position="575"/>
    </location>
</feature>
<dbReference type="AlphaFoldDB" id="A0A3S2W4U4"/>
<reference evidence="9" key="1">
    <citation type="submission" date="2019-01" db="EMBL/GenBank/DDBJ databases">
        <title>Gri0909 isolated from a small marine red alga.</title>
        <authorList>
            <person name="Kim J."/>
            <person name="Jeong S.E."/>
            <person name="Jeon C.O."/>
        </authorList>
    </citation>
    <scope>NUCLEOTIDE SEQUENCE [LARGE SCALE GENOMIC DNA]</scope>
    <source>
        <strain evidence="9">Gri0909</strain>
    </source>
</reference>
<evidence type="ECO:0000256" key="6">
    <source>
        <dbReference type="SAM" id="MobiDB-lite"/>
    </source>
</evidence>
<dbReference type="PANTHER" id="PTHR47870">
    <property type="entry name" value="CYTOCHROME C-TYPE BIOGENESIS PROTEIN CCMH"/>
    <property type="match status" value="1"/>
</dbReference>
<dbReference type="EMBL" id="SADE01000002">
    <property type="protein sequence ID" value="RVU36514.1"/>
    <property type="molecule type" value="Genomic_DNA"/>
</dbReference>
<comment type="caution">
    <text evidence="8">The sequence shown here is derived from an EMBL/GenBank/DDBJ whole genome shotgun (WGS) entry which is preliminary data.</text>
</comment>
<dbReference type="Gene3D" id="1.25.40.10">
    <property type="entry name" value="Tetratricopeptide repeat domain"/>
    <property type="match status" value="3"/>
</dbReference>
<keyword evidence="2" id="KW-0677">Repeat</keyword>
<dbReference type="SUPFAM" id="SSF48452">
    <property type="entry name" value="TPR-like"/>
    <property type="match status" value="2"/>
</dbReference>
<dbReference type="PROSITE" id="PS50293">
    <property type="entry name" value="TPR_REGION"/>
    <property type="match status" value="1"/>
</dbReference>
<dbReference type="InterPro" id="IPR051263">
    <property type="entry name" value="C-type_cytochrome_biogenesis"/>
</dbReference>
<feature type="domain" description="Cytochrome c-type biogenesis protein H TPR" evidence="7">
    <location>
        <begin position="436"/>
        <end position="559"/>
    </location>
</feature>
<dbReference type="Proteomes" id="UP000287447">
    <property type="component" value="Unassembled WGS sequence"/>
</dbReference>
<evidence type="ECO:0000256" key="4">
    <source>
        <dbReference type="ARBA" id="ARBA00022803"/>
    </source>
</evidence>
<feature type="domain" description="Cytochrome c-type biogenesis protein H TPR" evidence="7">
    <location>
        <begin position="146"/>
        <end position="257"/>
    </location>
</feature>
<dbReference type="PROSITE" id="PS50005">
    <property type="entry name" value="TPR"/>
    <property type="match status" value="1"/>
</dbReference>
<dbReference type="InterPro" id="IPR011990">
    <property type="entry name" value="TPR-like_helical_dom_sf"/>
</dbReference>
<feature type="repeat" description="TPR" evidence="5">
    <location>
        <begin position="162"/>
        <end position="195"/>
    </location>
</feature>
<sequence>MFWIFAALITALVVALIAWPFFRQRQKAQTTADFDVEVYKSQLRELDRELAEGLVNDQEAAAAKAEVARRLLAADTKRAVGARMGWGVGLHRMTGVVVSVAVPAAAVMLYLTLGQPTASDVPYASRADEIARMQQAQERDLGNLGAMAERLAERLEKEPGDADGWLLLGRTYMTMQDFGKAAETFRKVVELSPDDPGAFGALGEALVLAAEGMVTKDAVAAFEKAQEIGAEGDPRASFYLAEAEYQSGNHQAALDALVKLAWSAEPGAPWLVTVRNRAISIADELGQDGASLLPNAPAPPAVAATDQSGPTAEDIAAADQMADADRQAMIRGMVDGLAAKLEDNPMDFQGWTRLIRARTVMGDMEQAQAELDKALEIFDRAPVPKAELRRLAGELGLTAPGAEGAVSETETAPGPSAADVAAAQEMSDEDRQAMIEGMVGGLAARLEENPNDLEGWMRLARSYNVLDRPQDALAALEKAGEAFPEETSVMLLRGRLIRSMTGVPTTEESQALMDNVLAVDPNNVEALWFKAIGALEKGDRDTAAEHFDKAVSALPEGSQDRAALERQRDELLSVE</sequence>
<keyword evidence="9" id="KW-1185">Reference proteome</keyword>
<organism evidence="8 9">
    <name type="scientific">Hwanghaeella grinnelliae</name>
    <dbReference type="NCBI Taxonomy" id="2500179"/>
    <lineage>
        <taxon>Bacteria</taxon>
        <taxon>Pseudomonadati</taxon>
        <taxon>Pseudomonadota</taxon>
        <taxon>Alphaproteobacteria</taxon>
        <taxon>Rhodospirillales</taxon>
        <taxon>Rhodospirillaceae</taxon>
        <taxon>Hwanghaeella</taxon>
    </lineage>
</organism>
<dbReference type="SMART" id="SM00028">
    <property type="entry name" value="TPR"/>
    <property type="match status" value="4"/>
</dbReference>
<keyword evidence="4 5" id="KW-0802">TPR repeat</keyword>
<dbReference type="PANTHER" id="PTHR47870:SF1">
    <property type="entry name" value="CYTOCHROME C-TYPE BIOGENESIS PROTEIN CCMH"/>
    <property type="match status" value="1"/>
</dbReference>
<dbReference type="Pfam" id="PF23914">
    <property type="entry name" value="TPR_CcmH_CycH"/>
    <property type="match status" value="2"/>
</dbReference>
<evidence type="ECO:0000256" key="2">
    <source>
        <dbReference type="ARBA" id="ARBA00022737"/>
    </source>
</evidence>
<dbReference type="GO" id="GO:0030313">
    <property type="term" value="C:cell envelope"/>
    <property type="evidence" value="ECO:0007669"/>
    <property type="project" value="UniProtKB-SubCell"/>
</dbReference>
<accession>A0A3S2W4U4</accession>
<gene>
    <name evidence="8" type="primary">ccmI</name>
    <name evidence="8" type="ORF">EOI86_15090</name>
</gene>